<dbReference type="EMBL" id="BGZK01000054">
    <property type="protein sequence ID" value="GBP13025.1"/>
    <property type="molecule type" value="Genomic_DNA"/>
</dbReference>
<evidence type="ECO:0000313" key="3">
    <source>
        <dbReference type="Proteomes" id="UP000299102"/>
    </source>
</evidence>
<proteinExistence type="predicted"/>
<accession>A0A4C1TFZ5</accession>
<gene>
    <name evidence="2" type="ORF">EVAR_79356_1</name>
</gene>
<evidence type="ECO:0000256" key="1">
    <source>
        <dbReference type="SAM" id="MobiDB-lite"/>
    </source>
</evidence>
<feature type="region of interest" description="Disordered" evidence="1">
    <location>
        <begin position="25"/>
        <end position="47"/>
    </location>
</feature>
<organism evidence="2 3">
    <name type="scientific">Eumeta variegata</name>
    <name type="common">Bagworm moth</name>
    <name type="synonym">Eumeta japonica</name>
    <dbReference type="NCBI Taxonomy" id="151549"/>
    <lineage>
        <taxon>Eukaryota</taxon>
        <taxon>Metazoa</taxon>
        <taxon>Ecdysozoa</taxon>
        <taxon>Arthropoda</taxon>
        <taxon>Hexapoda</taxon>
        <taxon>Insecta</taxon>
        <taxon>Pterygota</taxon>
        <taxon>Neoptera</taxon>
        <taxon>Endopterygota</taxon>
        <taxon>Lepidoptera</taxon>
        <taxon>Glossata</taxon>
        <taxon>Ditrysia</taxon>
        <taxon>Tineoidea</taxon>
        <taxon>Psychidae</taxon>
        <taxon>Oiketicinae</taxon>
        <taxon>Eumeta</taxon>
    </lineage>
</organism>
<protein>
    <submittedName>
        <fullName evidence="2">Uncharacterized protein</fullName>
    </submittedName>
</protein>
<name>A0A4C1TFZ5_EUMVA</name>
<sequence>MGWIELMIEGEGRVLNIWPGGWERSAGPRRSSRRAAAGRGGRGRGRGYDVAETKRVRIDSVHSDASRILRVEESEPPRPLNDYNLDLVADSSSSDLVNGIAIASKAPWEPPPQWADGNGSREFRVTAPRPCRVTPDRSGSGWYRTRSHESGMRFGARPGRGPGGGVDARVGAAAAQLQSRPINCDGAVNALRNYAAGVHGRSPPVAC</sequence>
<evidence type="ECO:0000313" key="2">
    <source>
        <dbReference type="EMBL" id="GBP13025.1"/>
    </source>
</evidence>
<dbReference type="Proteomes" id="UP000299102">
    <property type="component" value="Unassembled WGS sequence"/>
</dbReference>
<reference evidence="2 3" key="1">
    <citation type="journal article" date="2019" name="Commun. Biol.">
        <title>The bagworm genome reveals a unique fibroin gene that provides high tensile strength.</title>
        <authorList>
            <person name="Kono N."/>
            <person name="Nakamura H."/>
            <person name="Ohtoshi R."/>
            <person name="Tomita M."/>
            <person name="Numata K."/>
            <person name="Arakawa K."/>
        </authorList>
    </citation>
    <scope>NUCLEOTIDE SEQUENCE [LARGE SCALE GENOMIC DNA]</scope>
</reference>
<feature type="compositionally biased region" description="Low complexity" evidence="1">
    <location>
        <begin position="25"/>
        <end position="37"/>
    </location>
</feature>
<keyword evidence="3" id="KW-1185">Reference proteome</keyword>
<feature type="region of interest" description="Disordered" evidence="1">
    <location>
        <begin position="129"/>
        <end position="166"/>
    </location>
</feature>
<dbReference type="AlphaFoldDB" id="A0A4C1TFZ5"/>
<comment type="caution">
    <text evidence="2">The sequence shown here is derived from an EMBL/GenBank/DDBJ whole genome shotgun (WGS) entry which is preliminary data.</text>
</comment>